<feature type="transmembrane region" description="Helical" evidence="6">
    <location>
        <begin position="215"/>
        <end position="237"/>
    </location>
</feature>
<evidence type="ECO:0000313" key="9">
    <source>
        <dbReference type="Proteomes" id="UP001211689"/>
    </source>
</evidence>
<feature type="non-terminal residue" evidence="8">
    <location>
        <position position="1"/>
    </location>
</feature>
<proteinExistence type="predicted"/>
<feature type="transmembrane region" description="Helical" evidence="6">
    <location>
        <begin position="86"/>
        <end position="105"/>
    </location>
</feature>
<evidence type="ECO:0000256" key="3">
    <source>
        <dbReference type="ARBA" id="ARBA00022692"/>
    </source>
</evidence>
<dbReference type="Gene3D" id="1.20.1250.20">
    <property type="entry name" value="MFS general substrate transporter like domains"/>
    <property type="match status" value="2"/>
</dbReference>
<feature type="transmembrane region" description="Helical" evidence="6">
    <location>
        <begin position="341"/>
        <end position="362"/>
    </location>
</feature>
<evidence type="ECO:0000256" key="5">
    <source>
        <dbReference type="ARBA" id="ARBA00023136"/>
    </source>
</evidence>
<keyword evidence="5 6" id="KW-0472">Membrane</keyword>
<feature type="transmembrane region" description="Helical" evidence="6">
    <location>
        <begin position="305"/>
        <end position="329"/>
    </location>
</feature>
<keyword evidence="3 6" id="KW-0812">Transmembrane</keyword>
<keyword evidence="4 6" id="KW-1133">Transmembrane helix</keyword>
<comment type="caution">
    <text evidence="8">The sequence shown here is derived from an EMBL/GenBank/DDBJ whole genome shotgun (WGS) entry which is preliminary data.</text>
</comment>
<dbReference type="SUPFAM" id="SSF103473">
    <property type="entry name" value="MFS general substrate transporter"/>
    <property type="match status" value="1"/>
</dbReference>
<keyword evidence="9" id="KW-1185">Reference proteome</keyword>
<dbReference type="CDD" id="cd17324">
    <property type="entry name" value="MFS_NepI_like"/>
    <property type="match status" value="1"/>
</dbReference>
<dbReference type="PROSITE" id="PS50850">
    <property type="entry name" value="MFS"/>
    <property type="match status" value="1"/>
</dbReference>
<keyword evidence="2" id="KW-1003">Cell membrane</keyword>
<evidence type="ECO:0000256" key="6">
    <source>
        <dbReference type="SAM" id="Phobius"/>
    </source>
</evidence>
<name>A0ABT4YDM6_METRE</name>
<feature type="transmembrane region" description="Helical" evidence="6">
    <location>
        <begin position="282"/>
        <end position="299"/>
    </location>
</feature>
<sequence length="407" mass="42391">PQYSPATGTRMNPSTLLSLPLLALALGGFVVGSSEFIIMGLLPEVAKDLQVSLSDAGLLVSAYAMGVVIGAPLLGPLLGRLPRRQALLWLMGAYALGNLGCALAPNYEWLLAMRMFTAFSHAGFFGCATLLAAELAPPHRRASAMALVLSGLTIANVLGVPAGAWLGQATSWRVTFMVVAALGFLTLLAQALWLPATPKPQATAAGAWDGILRRPVLHALFVCSLSSVALFGVFTYISPLLRDVSGFTPEHANFALLLFGIGLTVGNLLGGRLADKGFRYSLPLAFIVSALCLLGLFAFAQVPALALGCLFLWGVASFAISSPLQLLLVEQAGESASLAATLSHAAFNLGNASGAFVGGLWLSTNMGLSNLPLMGVGVLALTILVCLPLPRLRSVKDHLKATGQLHP</sequence>
<feature type="transmembrane region" description="Helical" evidence="6">
    <location>
        <begin position="368"/>
        <end position="390"/>
    </location>
</feature>
<feature type="transmembrane region" description="Helical" evidence="6">
    <location>
        <begin position="252"/>
        <end position="270"/>
    </location>
</feature>
<dbReference type="PANTHER" id="PTHR43124:SF8">
    <property type="entry name" value="INNER MEMBRANE TRANSPORT PROTEIN YDHP"/>
    <property type="match status" value="1"/>
</dbReference>
<evidence type="ECO:0000259" key="7">
    <source>
        <dbReference type="PROSITE" id="PS50850"/>
    </source>
</evidence>
<evidence type="ECO:0000256" key="4">
    <source>
        <dbReference type="ARBA" id="ARBA00022989"/>
    </source>
</evidence>
<comment type="subcellular location">
    <subcellularLocation>
        <location evidence="1">Cell membrane</location>
        <topology evidence="1">Multi-pass membrane protein</topology>
    </subcellularLocation>
</comment>
<dbReference type="EMBL" id="JANEWF010000077">
    <property type="protein sequence ID" value="MDA8486868.1"/>
    <property type="molecule type" value="Genomic_DNA"/>
</dbReference>
<feature type="transmembrane region" description="Helical" evidence="6">
    <location>
        <begin position="56"/>
        <end position="74"/>
    </location>
</feature>
<evidence type="ECO:0000313" key="8">
    <source>
        <dbReference type="EMBL" id="MDA8486868.1"/>
    </source>
</evidence>
<accession>A0ABT4YDM6</accession>
<dbReference type="InterPro" id="IPR011701">
    <property type="entry name" value="MFS"/>
</dbReference>
<feature type="transmembrane region" description="Helical" evidence="6">
    <location>
        <begin position="172"/>
        <end position="194"/>
    </location>
</feature>
<dbReference type="InterPro" id="IPR020846">
    <property type="entry name" value="MFS_dom"/>
</dbReference>
<feature type="domain" description="Major facilitator superfamily (MFS) profile" evidence="7">
    <location>
        <begin position="20"/>
        <end position="393"/>
    </location>
</feature>
<dbReference type="InterPro" id="IPR050189">
    <property type="entry name" value="MFS_Efflux_Transporters"/>
</dbReference>
<dbReference type="Proteomes" id="UP001211689">
    <property type="component" value="Unassembled WGS sequence"/>
</dbReference>
<feature type="transmembrane region" description="Helical" evidence="6">
    <location>
        <begin position="145"/>
        <end position="166"/>
    </location>
</feature>
<dbReference type="PANTHER" id="PTHR43124">
    <property type="entry name" value="PURINE EFFLUX PUMP PBUE"/>
    <property type="match status" value="1"/>
</dbReference>
<dbReference type="InterPro" id="IPR036259">
    <property type="entry name" value="MFS_trans_sf"/>
</dbReference>
<evidence type="ECO:0000256" key="2">
    <source>
        <dbReference type="ARBA" id="ARBA00022475"/>
    </source>
</evidence>
<organism evidence="8 9">
    <name type="scientific">Metapseudomonas resinovorans</name>
    <name type="common">Pseudomonas resinovorans</name>
    <dbReference type="NCBI Taxonomy" id="53412"/>
    <lineage>
        <taxon>Bacteria</taxon>
        <taxon>Pseudomonadati</taxon>
        <taxon>Pseudomonadota</taxon>
        <taxon>Gammaproteobacteria</taxon>
        <taxon>Pseudomonadales</taxon>
        <taxon>Pseudomonadaceae</taxon>
        <taxon>Metapseudomonas</taxon>
    </lineage>
</organism>
<feature type="transmembrane region" description="Helical" evidence="6">
    <location>
        <begin position="111"/>
        <end position="133"/>
    </location>
</feature>
<dbReference type="RefSeq" id="WP_271472630.1">
    <property type="nucleotide sequence ID" value="NZ_JANEWF010000077.1"/>
</dbReference>
<dbReference type="Pfam" id="PF07690">
    <property type="entry name" value="MFS_1"/>
    <property type="match status" value="1"/>
</dbReference>
<evidence type="ECO:0000256" key="1">
    <source>
        <dbReference type="ARBA" id="ARBA00004651"/>
    </source>
</evidence>
<protein>
    <submittedName>
        <fullName evidence="8">MFS transporter</fullName>
    </submittedName>
</protein>
<reference evidence="8 9" key="1">
    <citation type="submission" date="2022-07" db="EMBL/GenBank/DDBJ databases">
        <title>Genome Analysis of Selected Gammaproteobacteria from Nigerian Food snails.</title>
        <authorList>
            <person name="Okafor A.C."/>
        </authorList>
    </citation>
    <scope>NUCLEOTIDE SEQUENCE [LARGE SCALE GENOMIC DNA]</scope>
    <source>
        <strain evidence="8 9">Awg 2</strain>
    </source>
</reference>
<gene>
    <name evidence="8" type="ORF">NNO07_27745</name>
</gene>